<accession>A0ABN2WEV5</accession>
<keyword evidence="3" id="KW-1185">Reference proteome</keyword>
<name>A0ABN2WEV5_9ACTN</name>
<protein>
    <recommendedName>
        <fullName evidence="4">DUF4232 domain-containing protein</fullName>
    </recommendedName>
</protein>
<dbReference type="Proteomes" id="UP001500016">
    <property type="component" value="Unassembled WGS sequence"/>
</dbReference>
<proteinExistence type="predicted"/>
<sequence length="205" mass="21609">MRFRLFRRAVVLGSALLALPVLLGGAPASAAAVASASSAPEVPEVPRCVAPGKARFALGTRVTGGPAAYAPGGGRRGFRIEMRNDARGRCAAVHPILVLLDRRKALRPAQIQVRFRDPGGTWRPVRFRHTGPGENVGVFTAPGFHGYALQPGGTASVRVQMRFAEGTEGGNGVRASVSSVQRRGADGEWVGESAPYRFTVGAARR</sequence>
<evidence type="ECO:0000313" key="2">
    <source>
        <dbReference type="EMBL" id="GAA2090458.1"/>
    </source>
</evidence>
<dbReference type="PROSITE" id="PS51318">
    <property type="entry name" value="TAT"/>
    <property type="match status" value="1"/>
</dbReference>
<evidence type="ECO:0008006" key="4">
    <source>
        <dbReference type="Google" id="ProtNLM"/>
    </source>
</evidence>
<dbReference type="RefSeq" id="WP_344532012.1">
    <property type="nucleotide sequence ID" value="NZ_BAAAPE010000013.1"/>
</dbReference>
<dbReference type="EMBL" id="BAAAPE010000013">
    <property type="protein sequence ID" value="GAA2090458.1"/>
    <property type="molecule type" value="Genomic_DNA"/>
</dbReference>
<dbReference type="InterPro" id="IPR006311">
    <property type="entry name" value="TAT_signal"/>
</dbReference>
<reference evidence="2 3" key="1">
    <citation type="journal article" date="2019" name="Int. J. Syst. Evol. Microbiol.">
        <title>The Global Catalogue of Microorganisms (GCM) 10K type strain sequencing project: providing services to taxonomists for standard genome sequencing and annotation.</title>
        <authorList>
            <consortium name="The Broad Institute Genomics Platform"/>
            <consortium name="The Broad Institute Genome Sequencing Center for Infectious Disease"/>
            <person name="Wu L."/>
            <person name="Ma J."/>
        </authorList>
    </citation>
    <scope>NUCLEOTIDE SEQUENCE [LARGE SCALE GENOMIC DNA]</scope>
    <source>
        <strain evidence="2 3">JCM 15478</strain>
    </source>
</reference>
<comment type="caution">
    <text evidence="2">The sequence shown here is derived from an EMBL/GenBank/DDBJ whole genome shotgun (WGS) entry which is preliminary data.</text>
</comment>
<evidence type="ECO:0000313" key="3">
    <source>
        <dbReference type="Proteomes" id="UP001500016"/>
    </source>
</evidence>
<feature type="chain" id="PRO_5046099983" description="DUF4232 domain-containing protein" evidence="1">
    <location>
        <begin position="31"/>
        <end position="205"/>
    </location>
</feature>
<evidence type="ECO:0000256" key="1">
    <source>
        <dbReference type="SAM" id="SignalP"/>
    </source>
</evidence>
<keyword evidence="1" id="KW-0732">Signal</keyword>
<organism evidence="2 3">
    <name type="scientific">Streptomyces albiaxialis</name>
    <dbReference type="NCBI Taxonomy" id="329523"/>
    <lineage>
        <taxon>Bacteria</taxon>
        <taxon>Bacillati</taxon>
        <taxon>Actinomycetota</taxon>
        <taxon>Actinomycetes</taxon>
        <taxon>Kitasatosporales</taxon>
        <taxon>Streptomycetaceae</taxon>
        <taxon>Streptomyces</taxon>
    </lineage>
</organism>
<gene>
    <name evidence="2" type="ORF">GCM10009801_55390</name>
</gene>
<feature type="signal peptide" evidence="1">
    <location>
        <begin position="1"/>
        <end position="30"/>
    </location>
</feature>